<dbReference type="EMBL" id="JAJOMB010000028">
    <property type="protein sequence ID" value="MCD5316306.1"/>
    <property type="molecule type" value="Genomic_DNA"/>
</dbReference>
<comment type="cofactor">
    <cofactor evidence="1">
        <name>Fe cation</name>
        <dbReference type="ChEBI" id="CHEBI:24875"/>
    </cofactor>
</comment>
<evidence type="ECO:0000256" key="5">
    <source>
        <dbReference type="ARBA" id="ARBA00023004"/>
    </source>
</evidence>
<evidence type="ECO:0000256" key="1">
    <source>
        <dbReference type="ARBA" id="ARBA00001962"/>
    </source>
</evidence>
<dbReference type="Gene3D" id="3.90.380.10">
    <property type="entry name" value="Naphthalene 1,2-dioxygenase Alpha Subunit, Chain A, domain 1"/>
    <property type="match status" value="1"/>
</dbReference>
<evidence type="ECO:0000313" key="9">
    <source>
        <dbReference type="Proteomes" id="UP001138997"/>
    </source>
</evidence>
<dbReference type="GO" id="GO:0004497">
    <property type="term" value="F:monooxygenase activity"/>
    <property type="evidence" value="ECO:0007669"/>
    <property type="project" value="UniProtKB-ARBA"/>
</dbReference>
<keyword evidence="3" id="KW-0479">Metal-binding</keyword>
<dbReference type="SUPFAM" id="SSF50022">
    <property type="entry name" value="ISP domain"/>
    <property type="match status" value="1"/>
</dbReference>
<evidence type="ECO:0000259" key="7">
    <source>
        <dbReference type="PROSITE" id="PS51296"/>
    </source>
</evidence>
<dbReference type="PANTHER" id="PTHR43756:SF5">
    <property type="entry name" value="CHOLINE MONOOXYGENASE, CHLOROPLASTIC"/>
    <property type="match status" value="1"/>
</dbReference>
<feature type="domain" description="Rieske" evidence="7">
    <location>
        <begin position="49"/>
        <end position="156"/>
    </location>
</feature>
<dbReference type="Proteomes" id="UP001138997">
    <property type="component" value="Unassembled WGS sequence"/>
</dbReference>
<dbReference type="InterPro" id="IPR015879">
    <property type="entry name" value="Ring_hydroxy_dOase_asu_C_dom"/>
</dbReference>
<dbReference type="SUPFAM" id="SSF55961">
    <property type="entry name" value="Bet v1-like"/>
    <property type="match status" value="1"/>
</dbReference>
<dbReference type="PRINTS" id="PR00090">
    <property type="entry name" value="RNGDIOXGNASE"/>
</dbReference>
<gene>
    <name evidence="8" type="ORF">LR394_35955</name>
</gene>
<evidence type="ECO:0000256" key="2">
    <source>
        <dbReference type="ARBA" id="ARBA00022714"/>
    </source>
</evidence>
<dbReference type="Pfam" id="PF00355">
    <property type="entry name" value="Rieske"/>
    <property type="match status" value="1"/>
</dbReference>
<comment type="caution">
    <text evidence="8">The sequence shown here is derived from an EMBL/GenBank/DDBJ whole genome shotgun (WGS) entry which is preliminary data.</text>
</comment>
<dbReference type="PANTHER" id="PTHR43756">
    <property type="entry name" value="CHOLINE MONOOXYGENASE, CHLOROPLASTIC"/>
    <property type="match status" value="1"/>
</dbReference>
<dbReference type="CDD" id="cd03469">
    <property type="entry name" value="Rieske_RO_Alpha_N"/>
    <property type="match status" value="1"/>
</dbReference>
<proteinExistence type="predicted"/>
<keyword evidence="6" id="KW-0411">Iron-sulfur</keyword>
<dbReference type="InterPro" id="IPR001663">
    <property type="entry name" value="Rng_hydr_dOase-A"/>
</dbReference>
<keyword evidence="5" id="KW-0408">Iron</keyword>
<dbReference type="InterPro" id="IPR036922">
    <property type="entry name" value="Rieske_2Fe-2S_sf"/>
</dbReference>
<dbReference type="GO" id="GO:0005506">
    <property type="term" value="F:iron ion binding"/>
    <property type="evidence" value="ECO:0007669"/>
    <property type="project" value="InterPro"/>
</dbReference>
<dbReference type="PROSITE" id="PS51296">
    <property type="entry name" value="RIESKE"/>
    <property type="match status" value="1"/>
</dbReference>
<evidence type="ECO:0000256" key="3">
    <source>
        <dbReference type="ARBA" id="ARBA00022723"/>
    </source>
</evidence>
<evidence type="ECO:0000313" key="8">
    <source>
        <dbReference type="EMBL" id="MCD5316306.1"/>
    </source>
</evidence>
<accession>A0A9X1NM81</accession>
<keyword evidence="4" id="KW-0560">Oxidoreductase</keyword>
<dbReference type="AlphaFoldDB" id="A0A9X1NM81"/>
<organism evidence="8 9">
    <name type="scientific">Kineosporia babensis</name>
    <dbReference type="NCBI Taxonomy" id="499548"/>
    <lineage>
        <taxon>Bacteria</taxon>
        <taxon>Bacillati</taxon>
        <taxon>Actinomycetota</taxon>
        <taxon>Actinomycetes</taxon>
        <taxon>Kineosporiales</taxon>
        <taxon>Kineosporiaceae</taxon>
        <taxon>Kineosporia</taxon>
    </lineage>
</organism>
<evidence type="ECO:0000256" key="4">
    <source>
        <dbReference type="ARBA" id="ARBA00023002"/>
    </source>
</evidence>
<keyword evidence="2" id="KW-0001">2Fe-2S</keyword>
<dbReference type="RefSeq" id="WP_231449158.1">
    <property type="nucleotide sequence ID" value="NZ_JAJOMB010000028.1"/>
</dbReference>
<dbReference type="InterPro" id="IPR017941">
    <property type="entry name" value="Rieske_2Fe-2S"/>
</dbReference>
<name>A0A9X1NM81_9ACTN</name>
<protein>
    <submittedName>
        <fullName evidence="8">Ring-hydroxylating oxygenase subunit alpha</fullName>
    </submittedName>
</protein>
<evidence type="ECO:0000256" key="6">
    <source>
        <dbReference type="ARBA" id="ARBA00023014"/>
    </source>
</evidence>
<dbReference type="Pfam" id="PF00848">
    <property type="entry name" value="Ring_hydroxyl_A"/>
    <property type="match status" value="1"/>
</dbReference>
<dbReference type="GO" id="GO:0016705">
    <property type="term" value="F:oxidoreductase activity, acting on paired donors, with incorporation or reduction of molecular oxygen"/>
    <property type="evidence" value="ECO:0007669"/>
    <property type="project" value="UniProtKB-ARBA"/>
</dbReference>
<dbReference type="Gene3D" id="2.102.10.10">
    <property type="entry name" value="Rieske [2Fe-2S] iron-sulphur domain"/>
    <property type="match status" value="1"/>
</dbReference>
<dbReference type="GO" id="GO:0051537">
    <property type="term" value="F:2 iron, 2 sulfur cluster binding"/>
    <property type="evidence" value="ECO:0007669"/>
    <property type="project" value="UniProtKB-KW"/>
</dbReference>
<reference evidence="8" key="1">
    <citation type="submission" date="2021-11" db="EMBL/GenBank/DDBJ databases">
        <title>Streptomyces corallinus and Kineosporia corallina sp. nov., two new coral-derived marine actinobacteria.</title>
        <authorList>
            <person name="Buangrab K."/>
            <person name="Sutthacheep M."/>
            <person name="Yeemin T."/>
            <person name="Harunari E."/>
            <person name="Igarashi Y."/>
            <person name="Sripreechasak P."/>
            <person name="Kanchanasin P."/>
            <person name="Tanasupawat S."/>
            <person name="Phongsopitanun W."/>
        </authorList>
    </citation>
    <scope>NUCLEOTIDE SEQUENCE</scope>
    <source>
        <strain evidence="8">JCM 31032</strain>
    </source>
</reference>
<sequence>MTSVTVQDVTDIASGFHPDAARSMSLRSAAYTGAQWLQADLTGIFAHTWQLVCHVEKLRAPGSYVAAQVADRPVAVVRDREGGLRAFYNVCKHRAHELLFGSGTTNSIICPYHAWNYDLTGQLRAARRADRMATFDKSQICLDQVQVEEFGGFVYVNLDGSAPALAEQAGDLLEEIRYWAPDVEQLTLAKRLHYDVRTNWKNVIDNFLECYHCHIAHREFVDLVDMGTYDVKTHGIWSSHFAEAGKSANSAYDVSGATVTQHAVWWLWPNTCLLRYPGRGNFMVFQVIPAGPDRTLETWDFYLETTDLEPAEVESVKYIDEVLQVQDITLVESVQRGMGTPAFDQGRIVYDPEGTGLSEHGVHHFHGLVLNAYRSLVGLPEVHYPAAPRPASSAVEA</sequence>
<dbReference type="CDD" id="cd08886">
    <property type="entry name" value="RHO_alpha_C_2"/>
    <property type="match status" value="1"/>
</dbReference>
<keyword evidence="9" id="KW-1185">Reference proteome</keyword>